<evidence type="ECO:0000313" key="3">
    <source>
        <dbReference type="EMBL" id="KKR05091.1"/>
    </source>
</evidence>
<dbReference type="InterPro" id="IPR013651">
    <property type="entry name" value="ATP-grasp_RimK-type"/>
</dbReference>
<organism evidence="3 4">
    <name type="scientific">Candidatus Uhrbacteria bacterium GW2011_GWF2_39_13</name>
    <dbReference type="NCBI Taxonomy" id="1618995"/>
    <lineage>
        <taxon>Bacteria</taxon>
        <taxon>Candidatus Uhriibacteriota</taxon>
    </lineage>
</organism>
<dbReference type="Pfam" id="PF14401">
    <property type="entry name" value="RLAN"/>
    <property type="match status" value="1"/>
</dbReference>
<dbReference type="GO" id="GO:0046872">
    <property type="term" value="F:metal ion binding"/>
    <property type="evidence" value="ECO:0007669"/>
    <property type="project" value="InterPro"/>
</dbReference>
<keyword evidence="1" id="KW-0547">Nucleotide-binding</keyword>
<dbReference type="PANTHER" id="PTHR21621">
    <property type="entry name" value="RIBOSOMAL PROTEIN S6 MODIFICATION PROTEIN"/>
    <property type="match status" value="1"/>
</dbReference>
<dbReference type="SUPFAM" id="SSF56059">
    <property type="entry name" value="Glutathione synthetase ATP-binding domain-like"/>
    <property type="match status" value="1"/>
</dbReference>
<name>A0A0G0MXB1_9BACT</name>
<dbReference type="AlphaFoldDB" id="A0A0G0MXB1"/>
<dbReference type="PROSITE" id="PS50975">
    <property type="entry name" value="ATP_GRASP"/>
    <property type="match status" value="1"/>
</dbReference>
<feature type="domain" description="ATP-grasp" evidence="2">
    <location>
        <begin position="286"/>
        <end position="474"/>
    </location>
</feature>
<dbReference type="InterPro" id="IPR025839">
    <property type="entry name" value="RLAN_dom"/>
</dbReference>
<evidence type="ECO:0000259" key="2">
    <source>
        <dbReference type="PROSITE" id="PS50975"/>
    </source>
</evidence>
<dbReference type="Gene3D" id="3.30.1490.20">
    <property type="entry name" value="ATP-grasp fold, A domain"/>
    <property type="match status" value="1"/>
</dbReference>
<dbReference type="PANTHER" id="PTHR21621:SF0">
    <property type="entry name" value="BETA-CITRYLGLUTAMATE SYNTHASE B-RELATED"/>
    <property type="match status" value="1"/>
</dbReference>
<protein>
    <submittedName>
        <fullName evidence="3">RimK domain-containing protein ATP-grasp</fullName>
    </submittedName>
</protein>
<gene>
    <name evidence="3" type="ORF">UT30_C0001G0050</name>
</gene>
<keyword evidence="1" id="KW-0067">ATP-binding</keyword>
<dbReference type="EMBL" id="LBWG01000001">
    <property type="protein sequence ID" value="KKR05091.1"/>
    <property type="molecule type" value="Genomic_DNA"/>
</dbReference>
<dbReference type="Proteomes" id="UP000033935">
    <property type="component" value="Unassembled WGS sequence"/>
</dbReference>
<accession>A0A0G0MXB1</accession>
<comment type="caution">
    <text evidence="3">The sequence shown here is derived from an EMBL/GenBank/DDBJ whole genome shotgun (WGS) entry which is preliminary data.</text>
</comment>
<dbReference type="GO" id="GO:0009432">
    <property type="term" value="P:SOS response"/>
    <property type="evidence" value="ECO:0007669"/>
    <property type="project" value="TreeGrafter"/>
</dbReference>
<dbReference type="GO" id="GO:0005737">
    <property type="term" value="C:cytoplasm"/>
    <property type="evidence" value="ECO:0007669"/>
    <property type="project" value="TreeGrafter"/>
</dbReference>
<evidence type="ECO:0000313" key="4">
    <source>
        <dbReference type="Proteomes" id="UP000033935"/>
    </source>
</evidence>
<dbReference type="InterPro" id="IPR013815">
    <property type="entry name" value="ATP_grasp_subdomain_1"/>
</dbReference>
<dbReference type="PATRIC" id="fig|1618995.3.peg.52"/>
<sequence>MRKIVVVSHPSDWHLQIPGVEIVSVKAYLTDPLYHDLKNVRIFNLSRNYWYQSAGYYVSLLAEARGHKVIPNVTTIQDLKSNTIVRALSDDLDDLIQQKLSKIKADRFTLSIYFGKNLTARYNELSQKIYGLFRAPLLRAQFTFRQKWVLQSVTLISMKEIPETHFPYIQLFAEQYFNKKRHINSQPFKANFDLAILVNPEELSPPSDKKALQQFVEAGERMGFEVDLITKADYDHLAEYDALFIRETTAVNHHTYRFARTALAEGIAVLDDPISILRCSNKVYLAEALEKANIPTPKTVIVHKENKEVLAQLIGFPIVLKKPDSSFSQGVMKVQNEEDLKKALDQLLEDSDLVIAQEFLPTTFDWRIGILDKKPIFACKYYMAKDHWQIYDWSKKDSCGTFETFALDQVPKSILDLAIKASSLMGSGLYGVDLKESGGKVYVIEINDNPSIDAGIEDRVAGVSLYDTIMTRLRKDIEKTIPPL</sequence>
<proteinExistence type="predicted"/>
<dbReference type="Pfam" id="PF08443">
    <property type="entry name" value="RimK"/>
    <property type="match status" value="1"/>
</dbReference>
<dbReference type="InterPro" id="IPR011761">
    <property type="entry name" value="ATP-grasp"/>
</dbReference>
<reference evidence="3 4" key="1">
    <citation type="journal article" date="2015" name="Nature">
        <title>rRNA introns, odd ribosomes, and small enigmatic genomes across a large radiation of phyla.</title>
        <authorList>
            <person name="Brown C.T."/>
            <person name="Hug L.A."/>
            <person name="Thomas B.C."/>
            <person name="Sharon I."/>
            <person name="Castelle C.J."/>
            <person name="Singh A."/>
            <person name="Wilkins M.J."/>
            <person name="Williams K.H."/>
            <person name="Banfield J.F."/>
        </authorList>
    </citation>
    <scope>NUCLEOTIDE SEQUENCE [LARGE SCALE GENOMIC DNA]</scope>
</reference>
<dbReference type="Gene3D" id="3.30.470.20">
    <property type="entry name" value="ATP-grasp fold, B domain"/>
    <property type="match status" value="1"/>
</dbReference>
<evidence type="ECO:0000256" key="1">
    <source>
        <dbReference type="PROSITE-ProRule" id="PRU00409"/>
    </source>
</evidence>
<dbReference type="GO" id="GO:0005524">
    <property type="term" value="F:ATP binding"/>
    <property type="evidence" value="ECO:0007669"/>
    <property type="project" value="UniProtKB-UniRule"/>
</dbReference>
<dbReference type="GO" id="GO:0018169">
    <property type="term" value="F:ribosomal S6-glutamic acid ligase activity"/>
    <property type="evidence" value="ECO:0007669"/>
    <property type="project" value="TreeGrafter"/>
</dbReference>